<organism evidence="6 7">
    <name type="scientific">Reticulomyxa filosa</name>
    <dbReference type="NCBI Taxonomy" id="46433"/>
    <lineage>
        <taxon>Eukaryota</taxon>
        <taxon>Sar</taxon>
        <taxon>Rhizaria</taxon>
        <taxon>Retaria</taxon>
        <taxon>Foraminifera</taxon>
        <taxon>Monothalamids</taxon>
        <taxon>Reticulomyxidae</taxon>
        <taxon>Reticulomyxa</taxon>
    </lineage>
</organism>
<keyword evidence="4" id="KW-0175">Coiled coil</keyword>
<name>X6P9W2_RETFI</name>
<keyword evidence="5" id="KW-0812">Transmembrane</keyword>
<proteinExistence type="predicted"/>
<feature type="non-terminal residue" evidence="6">
    <location>
        <position position="1"/>
    </location>
</feature>
<feature type="repeat" description="WD" evidence="3">
    <location>
        <begin position="805"/>
        <end position="840"/>
    </location>
</feature>
<dbReference type="Pfam" id="PF00400">
    <property type="entry name" value="WD40"/>
    <property type="match status" value="2"/>
</dbReference>
<keyword evidence="7" id="KW-1185">Reference proteome</keyword>
<feature type="repeat" description="WD" evidence="3">
    <location>
        <begin position="897"/>
        <end position="938"/>
    </location>
</feature>
<dbReference type="PANTHER" id="PTHR22847">
    <property type="entry name" value="WD40 REPEAT PROTEIN"/>
    <property type="match status" value="1"/>
</dbReference>
<evidence type="ECO:0000256" key="3">
    <source>
        <dbReference type="PROSITE-ProRule" id="PRU00221"/>
    </source>
</evidence>
<dbReference type="PANTHER" id="PTHR22847:SF637">
    <property type="entry name" value="WD REPEAT DOMAIN 5B"/>
    <property type="match status" value="1"/>
</dbReference>
<keyword evidence="5" id="KW-0472">Membrane</keyword>
<evidence type="ECO:0000256" key="5">
    <source>
        <dbReference type="SAM" id="Phobius"/>
    </source>
</evidence>
<dbReference type="PROSITE" id="PS50082">
    <property type="entry name" value="WD_REPEATS_2"/>
    <property type="match status" value="2"/>
</dbReference>
<dbReference type="InterPro" id="IPR006652">
    <property type="entry name" value="Kelch_1"/>
</dbReference>
<dbReference type="InterPro" id="IPR011047">
    <property type="entry name" value="Quinoprotein_ADH-like_sf"/>
</dbReference>
<comment type="caution">
    <text evidence="6">The sequence shown here is derived from an EMBL/GenBank/DDBJ whole genome shotgun (WGS) entry which is preliminary data.</text>
</comment>
<dbReference type="PROSITE" id="PS00678">
    <property type="entry name" value="WD_REPEATS_1"/>
    <property type="match status" value="2"/>
</dbReference>
<dbReference type="GO" id="GO:1990234">
    <property type="term" value="C:transferase complex"/>
    <property type="evidence" value="ECO:0007669"/>
    <property type="project" value="UniProtKB-ARBA"/>
</dbReference>
<protein>
    <submittedName>
        <fullName evidence="6">Pfs, NACHT and WD domain protein</fullName>
    </submittedName>
</protein>
<dbReference type="InterPro" id="IPR001680">
    <property type="entry name" value="WD40_rpt"/>
</dbReference>
<dbReference type="PROSITE" id="PS50294">
    <property type="entry name" value="WD_REPEATS_REGION"/>
    <property type="match status" value="2"/>
</dbReference>
<accession>X6P9W2</accession>
<dbReference type="SUPFAM" id="SSF56399">
    <property type="entry name" value="ADP-ribosylation"/>
    <property type="match status" value="1"/>
</dbReference>
<evidence type="ECO:0000256" key="2">
    <source>
        <dbReference type="ARBA" id="ARBA00022737"/>
    </source>
</evidence>
<dbReference type="InterPro" id="IPR015915">
    <property type="entry name" value="Kelch-typ_b-propeller"/>
</dbReference>
<dbReference type="EMBL" id="ASPP01002085">
    <property type="protein sequence ID" value="ETO34966.1"/>
    <property type="molecule type" value="Genomic_DNA"/>
</dbReference>
<keyword evidence="2" id="KW-0677">Repeat</keyword>
<feature type="transmembrane region" description="Helical" evidence="5">
    <location>
        <begin position="949"/>
        <end position="970"/>
    </location>
</feature>
<sequence>VIEDTLQTKVTRNNELQKLFHEMIKNGYLCDLSTTSPKESHSIIKKQMNYNVKDENGELILNDKILTILNELKILYHDDIHKRMGYPLQLYQICAILLYCGKSCNVQFSYDQIQFRHHLWPYLDWYLIEAIAILHSHERREESDMELYCGLKGVRLENKEIKSGFFISHVSTSDDIQVAKMYRNHQGCILHFHPSMRRAFSIFSCDISWISSFKHEREILFARPVINFIGDEKTHKEEYAWNAKVESEDEYTQMILLTWARYDQFIQQALKINARLYPLLNLNLIYVALENCNEKDINEAIALLSEFEEWKLRDNNEQKYKEEMHIFLEKRCYNHNVNLFYMFLTEKGPLKRQHAMEKSMLSTVNNGLPFVEKDNDNISFFILPSLPVPLYQSQCVVHNYEILIFGDYCNNECYSYHTIKCKYKRICSYPSNVKLNGHCVIKLMTNNNSHDVTLLSFGGYPKHTLMMKYVSVWNDIENVQNEYKENNINEWMPFIDNNNELISIGRDKDDYLGLRAMISGNNNHLLFITYFPNNISVFNLNTFQYVKHSTLPTNDNDRIRYHCFVSKKPSKKNTNQNIHEMMLFHKNTGLSIEYDENYNIFQFYDVRVCTTLRPFCCYGFVYVNDCILFFGGYNETKNDLREVYQYSIVKDQWIKFKSTLPMSLNCCTAILSGDQKFVYIIGGYDENKILSVNMKTIVKKWMSVRTEIEHSWIKSEEKERDIEETEKEKKEIENIDMQLKTMEQKLDIQKLKKTKEISTIMEYWIRSYSVKMGWINEFNAIVARYVLMKQLNYGELYLKKEIGVLKGHSNTVNDAQFSPDGNMIVSCSDDQTIILWNVSSLFNFHQMEKLLCLVRMIEQFEYGSVHSVQEVVILEELSDSVAYTQFSPNGQQIMAVFNGHSDTVNDLQFFPDNQTLASCSTDNTIRIWDVELGVETQKLKGCSGIRCFFLLRCFLLFFWFIFELVCFLFFSPEKLSFILIEKSLNIFPSYNQLRRSQEEKKGVERIVTNILSFSSALKRSQKKKKKTYLSLYKELN</sequence>
<dbReference type="Gene3D" id="2.130.10.10">
    <property type="entry name" value="YVTN repeat-like/Quinoprotein amine dehydrogenase"/>
    <property type="match status" value="2"/>
</dbReference>
<dbReference type="SMART" id="SM00320">
    <property type="entry name" value="WD40"/>
    <property type="match status" value="2"/>
</dbReference>
<dbReference type="SUPFAM" id="SSF50978">
    <property type="entry name" value="WD40 repeat-like"/>
    <property type="match status" value="1"/>
</dbReference>
<evidence type="ECO:0000313" key="7">
    <source>
        <dbReference type="Proteomes" id="UP000023152"/>
    </source>
</evidence>
<dbReference type="InterPro" id="IPR019775">
    <property type="entry name" value="WD40_repeat_CS"/>
</dbReference>
<feature type="coiled-coil region" evidence="4">
    <location>
        <begin position="713"/>
        <end position="752"/>
    </location>
</feature>
<gene>
    <name evidence="6" type="ORF">RFI_02107</name>
</gene>
<reference evidence="6 7" key="1">
    <citation type="journal article" date="2013" name="Curr. Biol.">
        <title>The Genome of the Foraminiferan Reticulomyxa filosa.</title>
        <authorList>
            <person name="Glockner G."/>
            <person name="Hulsmann N."/>
            <person name="Schleicher M."/>
            <person name="Noegel A.A."/>
            <person name="Eichinger L."/>
            <person name="Gallinger C."/>
            <person name="Pawlowski J."/>
            <person name="Sierra R."/>
            <person name="Euteneuer U."/>
            <person name="Pillet L."/>
            <person name="Moustafa A."/>
            <person name="Platzer M."/>
            <person name="Groth M."/>
            <person name="Szafranski K."/>
            <person name="Schliwa M."/>
        </authorList>
    </citation>
    <scope>NUCLEOTIDE SEQUENCE [LARGE SCALE GENOMIC DNA]</scope>
</reference>
<dbReference type="Pfam" id="PF01344">
    <property type="entry name" value="Kelch_1"/>
    <property type="match status" value="1"/>
</dbReference>
<dbReference type="Proteomes" id="UP000023152">
    <property type="component" value="Unassembled WGS sequence"/>
</dbReference>
<dbReference type="SUPFAM" id="SSF50998">
    <property type="entry name" value="Quinoprotein alcohol dehydrogenase-like"/>
    <property type="match status" value="1"/>
</dbReference>
<evidence type="ECO:0000313" key="6">
    <source>
        <dbReference type="EMBL" id="ETO34966.1"/>
    </source>
</evidence>
<dbReference type="InterPro" id="IPR036322">
    <property type="entry name" value="WD40_repeat_dom_sf"/>
</dbReference>
<keyword evidence="5" id="KW-1133">Transmembrane helix</keyword>
<dbReference type="AlphaFoldDB" id="X6P9W2"/>
<evidence type="ECO:0000256" key="1">
    <source>
        <dbReference type="ARBA" id="ARBA00022574"/>
    </source>
</evidence>
<keyword evidence="1 3" id="KW-0853">WD repeat</keyword>
<dbReference type="Gene3D" id="2.120.10.80">
    <property type="entry name" value="Kelch-type beta propeller"/>
    <property type="match status" value="1"/>
</dbReference>
<dbReference type="InterPro" id="IPR015943">
    <property type="entry name" value="WD40/YVTN_repeat-like_dom_sf"/>
</dbReference>
<evidence type="ECO:0000256" key="4">
    <source>
        <dbReference type="SAM" id="Coils"/>
    </source>
</evidence>